<feature type="domain" description="JmjC" evidence="1">
    <location>
        <begin position="89"/>
        <end position="272"/>
    </location>
</feature>
<dbReference type="PROSITE" id="PS51184">
    <property type="entry name" value="JMJC"/>
    <property type="match status" value="1"/>
</dbReference>
<dbReference type="SUPFAM" id="SSF51197">
    <property type="entry name" value="Clavaminate synthase-like"/>
    <property type="match status" value="1"/>
</dbReference>
<evidence type="ECO:0000259" key="1">
    <source>
        <dbReference type="PROSITE" id="PS51184"/>
    </source>
</evidence>
<reference evidence="2" key="1">
    <citation type="submission" date="2023-03" db="UniProtKB">
        <authorList>
            <consortium name="EnsemblPlants"/>
        </authorList>
    </citation>
    <scope>IDENTIFICATION</scope>
</reference>
<dbReference type="InterPro" id="IPR003347">
    <property type="entry name" value="JmjC_dom"/>
</dbReference>
<dbReference type="GO" id="GO:0005737">
    <property type="term" value="C:cytoplasm"/>
    <property type="evidence" value="ECO:0007669"/>
    <property type="project" value="TreeGrafter"/>
</dbReference>
<dbReference type="EnsemblPlants" id="MELO3C026280.2.1">
    <property type="protein sequence ID" value="MELO3C026280.2.1"/>
    <property type="gene ID" value="MELO3C026280.2"/>
</dbReference>
<dbReference type="Pfam" id="PF02373">
    <property type="entry name" value="JmjC"/>
    <property type="match status" value="1"/>
</dbReference>
<proteinExistence type="predicted"/>
<accession>A0A9I9E028</accession>
<sequence length="454" mass="52176">MMGIEICGEIDKVNGKGLSYKEFVERYMEKNKPVVLTGLMDDWKACSDWVDENGQPNLSFFSTHFGKSRVQVADCGTREFTDQKRVEMSVSEFIDQWCKEPIPENGLGSNNGLTDESVLYLKDWHFVKEYLNYTAYSTPHFVCDDWLNLYLDSYRMHRDPDSYQENDEISCSDYRFVYMGAKGVASYTTQALFLTNMKACVYNIFDDISENLFPGFKKATWLECIQEPNEIIFVPSGWYHQVHNLDDTISINHNWFNSYNLCWVLDLMLRDYNEAKEYIEDIRDICDDFEGLCQRNLAANTGMNFYDFFIFLARFSLANSVVLDILVRDAENIAGTGSTFPIIQQLVQNLSSIQQIALKMKSLECFSGDQGFVLDLVETHKNPMFSKLCYSLIQICESIHNRQVLSLCSKTVATQDSCTLIVIQNFCDAVSSPQDLVKYIDAVLTEHTSLESSE</sequence>
<organism evidence="2">
    <name type="scientific">Cucumis melo</name>
    <name type="common">Muskmelon</name>
    <dbReference type="NCBI Taxonomy" id="3656"/>
    <lineage>
        <taxon>Eukaryota</taxon>
        <taxon>Viridiplantae</taxon>
        <taxon>Streptophyta</taxon>
        <taxon>Embryophyta</taxon>
        <taxon>Tracheophyta</taxon>
        <taxon>Spermatophyta</taxon>
        <taxon>Magnoliopsida</taxon>
        <taxon>eudicotyledons</taxon>
        <taxon>Gunneridae</taxon>
        <taxon>Pentapetalae</taxon>
        <taxon>rosids</taxon>
        <taxon>fabids</taxon>
        <taxon>Cucurbitales</taxon>
        <taxon>Cucurbitaceae</taxon>
        <taxon>Benincaseae</taxon>
        <taxon>Cucumis</taxon>
    </lineage>
</organism>
<dbReference type="AlphaFoldDB" id="A0A9I9E028"/>
<dbReference type="GO" id="GO:0043565">
    <property type="term" value="F:sequence-specific DNA binding"/>
    <property type="evidence" value="ECO:0007669"/>
    <property type="project" value="TreeGrafter"/>
</dbReference>
<dbReference type="Gene3D" id="2.60.120.650">
    <property type="entry name" value="Cupin"/>
    <property type="match status" value="2"/>
</dbReference>
<dbReference type="GO" id="GO:0045905">
    <property type="term" value="P:positive regulation of translational termination"/>
    <property type="evidence" value="ECO:0007669"/>
    <property type="project" value="TreeGrafter"/>
</dbReference>
<evidence type="ECO:0000313" key="2">
    <source>
        <dbReference type="EnsemblPlants" id="MELO3C026280.2.1"/>
    </source>
</evidence>
<dbReference type="GO" id="GO:0016706">
    <property type="term" value="F:2-oxoglutarate-dependent dioxygenase activity"/>
    <property type="evidence" value="ECO:0007669"/>
    <property type="project" value="TreeGrafter"/>
</dbReference>
<dbReference type="Gramene" id="MELO3C026280.2.1">
    <property type="protein sequence ID" value="MELO3C026280.2.1"/>
    <property type="gene ID" value="MELO3C026280.2"/>
</dbReference>
<dbReference type="InterPro" id="IPR050910">
    <property type="entry name" value="JMJD6_ArgDemeth/LysHydrox"/>
</dbReference>
<dbReference type="GO" id="GO:0005634">
    <property type="term" value="C:nucleus"/>
    <property type="evidence" value="ECO:0007669"/>
    <property type="project" value="TreeGrafter"/>
</dbReference>
<name>A0A9I9E028_CUCME</name>
<dbReference type="PANTHER" id="PTHR12480:SF6">
    <property type="entry name" value="2-OXOGLUTARATE AND IRON-DEPENDENT OXYGENASE JMJD4"/>
    <property type="match status" value="1"/>
</dbReference>
<dbReference type="PANTHER" id="PTHR12480">
    <property type="entry name" value="ARGININE DEMETHYLASE AND LYSYL-HYDROXYLASE JMJD"/>
    <property type="match status" value="1"/>
</dbReference>
<protein>
    <recommendedName>
        <fullName evidence="1">JmjC domain-containing protein</fullName>
    </recommendedName>
</protein>